<dbReference type="Gene3D" id="3.10.129.10">
    <property type="entry name" value="Hotdog Thioesterase"/>
    <property type="match status" value="1"/>
</dbReference>
<comment type="caution">
    <text evidence="1">The sequence shown here is derived from an EMBL/GenBank/DDBJ whole genome shotgun (WGS) entry which is preliminary data.</text>
</comment>
<evidence type="ECO:0000313" key="1">
    <source>
        <dbReference type="EMBL" id="GAH20558.1"/>
    </source>
</evidence>
<proteinExistence type="predicted"/>
<name>X1FIG8_9ZZZZ</name>
<accession>X1FIG8</accession>
<organism evidence="1">
    <name type="scientific">marine sediment metagenome</name>
    <dbReference type="NCBI Taxonomy" id="412755"/>
    <lineage>
        <taxon>unclassified sequences</taxon>
        <taxon>metagenomes</taxon>
        <taxon>ecological metagenomes</taxon>
    </lineage>
</organism>
<reference evidence="1" key="1">
    <citation type="journal article" date="2014" name="Front. Microbiol.">
        <title>High frequency of phylogenetically diverse reductive dehalogenase-homologous genes in deep subseafloor sedimentary metagenomes.</title>
        <authorList>
            <person name="Kawai M."/>
            <person name="Futagami T."/>
            <person name="Toyoda A."/>
            <person name="Takaki Y."/>
            <person name="Nishi S."/>
            <person name="Hori S."/>
            <person name="Arai W."/>
            <person name="Tsubouchi T."/>
            <person name="Morono Y."/>
            <person name="Uchiyama I."/>
            <person name="Ito T."/>
            <person name="Fujiyama A."/>
            <person name="Inagaki F."/>
            <person name="Takami H."/>
        </authorList>
    </citation>
    <scope>NUCLEOTIDE SEQUENCE</scope>
    <source>
        <strain evidence="1">Expedition CK06-06</strain>
    </source>
</reference>
<sequence length="170" mass="18988">VKKNADFLVKNLAGKEVQGSATVNVRYKTLVGFAKVYGITDPKYVGPEEEGIIACHAFANNFTIKALYKLLLGMKLIQDGIERPFMLNVGKLLHGGQKYDWEGCVDVKPGDKLKKLYEDNTLQKIIIIPGGGSYANFIRSIDKKLVLGDDFAHWMAIFSMDYNGKDLNRI</sequence>
<feature type="non-terminal residue" evidence="1">
    <location>
        <position position="1"/>
    </location>
</feature>
<gene>
    <name evidence="1" type="ORF">S03H2_08952</name>
</gene>
<dbReference type="AlphaFoldDB" id="X1FIG8"/>
<protein>
    <submittedName>
        <fullName evidence="1">Uncharacterized protein</fullName>
    </submittedName>
</protein>
<dbReference type="EMBL" id="BARU01004446">
    <property type="protein sequence ID" value="GAH20558.1"/>
    <property type="molecule type" value="Genomic_DNA"/>
</dbReference>